<reference evidence="1" key="1">
    <citation type="journal article" date="2016" name="Front. Microbiol.">
        <title>Genome Sequence of the Piezophilic, Mesophilic Sulfate-Reducing Bacterium Desulfovibrio indicus J2T.</title>
        <authorList>
            <person name="Cao J."/>
            <person name="Maignien L."/>
            <person name="Shao Z."/>
            <person name="Alain K."/>
            <person name="Jebbar M."/>
        </authorList>
    </citation>
    <scope>NUCLEOTIDE SEQUENCE</scope>
    <source>
        <strain evidence="1">JCM 32048</strain>
    </source>
</reference>
<dbReference type="AlphaFoldDB" id="A0AA37HD44"/>
<reference evidence="1" key="2">
    <citation type="submission" date="2021-08" db="EMBL/GenBank/DDBJ databases">
        <authorList>
            <person name="Tani A."/>
            <person name="Ola A."/>
            <person name="Ogura Y."/>
            <person name="Katsura K."/>
            <person name="Hayashi T."/>
        </authorList>
    </citation>
    <scope>NUCLEOTIDE SEQUENCE</scope>
    <source>
        <strain evidence="1">JCM 32048</strain>
    </source>
</reference>
<dbReference type="Proteomes" id="UP001055286">
    <property type="component" value="Unassembled WGS sequence"/>
</dbReference>
<protein>
    <submittedName>
        <fullName evidence="1">Uncharacterized protein</fullName>
    </submittedName>
</protein>
<accession>A0AA37HD44</accession>
<name>A0AA37HD44_9HYPH</name>
<dbReference type="RefSeq" id="WP_238192135.1">
    <property type="nucleotide sequence ID" value="NZ_BPQJ01000019.1"/>
</dbReference>
<gene>
    <name evidence="1" type="ORF">MPEAHAMD_3954</name>
</gene>
<dbReference type="EMBL" id="BPQJ01000019">
    <property type="protein sequence ID" value="GJD63783.1"/>
    <property type="molecule type" value="Genomic_DNA"/>
</dbReference>
<evidence type="ECO:0000313" key="2">
    <source>
        <dbReference type="Proteomes" id="UP001055286"/>
    </source>
</evidence>
<organism evidence="1 2">
    <name type="scientific">Methylobacterium frigidaeris</name>
    <dbReference type="NCBI Taxonomy" id="2038277"/>
    <lineage>
        <taxon>Bacteria</taxon>
        <taxon>Pseudomonadati</taxon>
        <taxon>Pseudomonadota</taxon>
        <taxon>Alphaproteobacteria</taxon>
        <taxon>Hyphomicrobiales</taxon>
        <taxon>Methylobacteriaceae</taxon>
        <taxon>Methylobacterium</taxon>
    </lineage>
</organism>
<proteinExistence type="predicted"/>
<evidence type="ECO:0000313" key="1">
    <source>
        <dbReference type="EMBL" id="GJD63783.1"/>
    </source>
</evidence>
<keyword evidence="2" id="KW-1185">Reference proteome</keyword>
<sequence length="100" mass="10735">MAHPDSIRAFGRFEAARAAGASTSTPPVEWFAGRLKRRAAERAARLEEARAARGPISAASVDAACEAIRTTVSRAVDEACAGGERADIERWNAAAKRRRQ</sequence>
<comment type="caution">
    <text evidence="1">The sequence shown here is derived from an EMBL/GenBank/DDBJ whole genome shotgun (WGS) entry which is preliminary data.</text>
</comment>